<dbReference type="FunCoup" id="H0VP15">
    <property type="interactions" value="331"/>
</dbReference>
<dbReference type="PROSITE" id="PS50835">
    <property type="entry name" value="IG_LIKE"/>
    <property type="match status" value="5"/>
</dbReference>
<keyword evidence="2" id="KW-1003">Cell membrane</keyword>
<feature type="domain" description="Ig-like" evidence="22">
    <location>
        <begin position="273"/>
        <end position="354"/>
    </location>
</feature>
<dbReference type="InterPro" id="IPR036179">
    <property type="entry name" value="Ig-like_dom_sf"/>
</dbReference>
<feature type="domain" description="Ig-like" evidence="22">
    <location>
        <begin position="363"/>
        <end position="441"/>
    </location>
</feature>
<dbReference type="SMART" id="SM00408">
    <property type="entry name" value="IGc2"/>
    <property type="match status" value="3"/>
</dbReference>
<dbReference type="PANTHER" id="PTHR11973:SF17">
    <property type="entry name" value="BASAL CELL ADHESION MOLECULE"/>
    <property type="match status" value="1"/>
</dbReference>
<dbReference type="Gene3D" id="2.60.40.10">
    <property type="entry name" value="Immunoglobulins"/>
    <property type="match status" value="5"/>
</dbReference>
<dbReference type="HOGENOM" id="CLU_028888_3_0_1"/>
<comment type="subunit">
    <text evidence="15">Homodimer. Interacts with ITGA4:ITGB1. Interacts with spectrins SPTA1 and SPTB1.</text>
</comment>
<dbReference type="Pfam" id="PF07686">
    <property type="entry name" value="V-set"/>
    <property type="match status" value="1"/>
</dbReference>
<dbReference type="Ensembl" id="ENSCPOT00000013705.3">
    <property type="protein sequence ID" value="ENSCPOP00000012217.3"/>
    <property type="gene ID" value="ENSCPOG00000013570.4"/>
</dbReference>
<dbReference type="FunFam" id="2.60.40.10:FF:001535">
    <property type="entry name" value="Basal cell adhesion molecule"/>
    <property type="match status" value="1"/>
</dbReference>
<dbReference type="InterPro" id="IPR003599">
    <property type="entry name" value="Ig_sub"/>
</dbReference>
<dbReference type="CTD" id="4059"/>
<keyword evidence="9 20" id="KW-0472">Membrane</keyword>
<evidence type="ECO:0000256" key="16">
    <source>
        <dbReference type="ARBA" id="ARBA00074664"/>
    </source>
</evidence>
<evidence type="ECO:0000256" key="8">
    <source>
        <dbReference type="ARBA" id="ARBA00022989"/>
    </source>
</evidence>
<keyword evidence="8 20" id="KW-1133">Transmembrane helix</keyword>
<keyword evidence="7" id="KW-0130">Cell adhesion</keyword>
<feature type="domain" description="Ig-like" evidence="22">
    <location>
        <begin position="147"/>
        <end position="256"/>
    </location>
</feature>
<evidence type="ECO:0000256" key="12">
    <source>
        <dbReference type="ARBA" id="ARBA00023180"/>
    </source>
</evidence>
<dbReference type="eggNOG" id="ENOG502QWC8">
    <property type="taxonomic scope" value="Eukaryota"/>
</dbReference>
<dbReference type="GO" id="GO:0007160">
    <property type="term" value="P:cell-matrix adhesion"/>
    <property type="evidence" value="ECO:0007669"/>
    <property type="project" value="Ensembl"/>
</dbReference>
<keyword evidence="13" id="KW-0393">Immunoglobulin domain</keyword>
<dbReference type="EMBL" id="AAKN02048231">
    <property type="status" value="NOT_ANNOTATED_CDS"/>
    <property type="molecule type" value="Genomic_DNA"/>
</dbReference>
<name>H0VP15_CAVPO</name>
<feature type="region of interest" description="Disordered" evidence="19">
    <location>
        <begin position="579"/>
        <end position="628"/>
    </location>
</feature>
<dbReference type="GeneTree" id="ENSGT00940000161038"/>
<feature type="domain" description="Ig-like" evidence="22">
    <location>
        <begin position="448"/>
        <end position="527"/>
    </location>
</feature>
<dbReference type="Proteomes" id="UP000005447">
    <property type="component" value="Unassembled WGS sequence"/>
</dbReference>
<dbReference type="InterPro" id="IPR007110">
    <property type="entry name" value="Ig-like_dom"/>
</dbReference>
<evidence type="ECO:0000256" key="9">
    <source>
        <dbReference type="ARBA" id="ARBA00023136"/>
    </source>
</evidence>
<dbReference type="GO" id="GO:0005055">
    <property type="term" value="F:laminin receptor activity"/>
    <property type="evidence" value="ECO:0007669"/>
    <property type="project" value="Ensembl"/>
</dbReference>
<dbReference type="OrthoDB" id="10010939at2759"/>
<dbReference type="InterPro" id="IPR051116">
    <property type="entry name" value="Surface_Rcpt/Adhesion_Mol"/>
</dbReference>
<gene>
    <name evidence="23" type="primary">BCAM</name>
</gene>
<evidence type="ECO:0000256" key="5">
    <source>
        <dbReference type="ARBA" id="ARBA00022729"/>
    </source>
</evidence>
<evidence type="ECO:0000256" key="17">
    <source>
        <dbReference type="ARBA" id="ARBA00076298"/>
    </source>
</evidence>
<keyword evidence="4 20" id="KW-0812">Transmembrane</keyword>
<keyword evidence="3" id="KW-0597">Phosphoprotein</keyword>
<evidence type="ECO:0000256" key="13">
    <source>
        <dbReference type="ARBA" id="ARBA00023319"/>
    </source>
</evidence>
<feature type="compositionally biased region" description="Low complexity" evidence="19">
    <location>
        <begin position="618"/>
        <end position="628"/>
    </location>
</feature>
<dbReference type="Pfam" id="PF08205">
    <property type="entry name" value="C2-set_2"/>
    <property type="match status" value="1"/>
</dbReference>
<dbReference type="InterPro" id="IPR003598">
    <property type="entry name" value="Ig_sub2"/>
</dbReference>
<evidence type="ECO:0000256" key="18">
    <source>
        <dbReference type="ARBA" id="ARBA00077061"/>
    </source>
</evidence>
<evidence type="ECO:0000256" key="21">
    <source>
        <dbReference type="SAM" id="SignalP"/>
    </source>
</evidence>
<keyword evidence="24" id="KW-1185">Reference proteome</keyword>
<feature type="transmembrane region" description="Helical" evidence="20">
    <location>
        <begin position="549"/>
        <end position="571"/>
    </location>
</feature>
<dbReference type="SUPFAM" id="SSF48726">
    <property type="entry name" value="Immunoglobulin"/>
    <property type="match status" value="4"/>
</dbReference>
<keyword evidence="5 21" id="KW-0732">Signal</keyword>
<protein>
    <recommendedName>
        <fullName evidence="16">Basal cell adhesion molecule</fullName>
    </recommendedName>
    <alternativeName>
        <fullName evidence="17">B-CAM cell surface glycoprotein</fullName>
    </alternativeName>
    <alternativeName>
        <fullName evidence="18">Lutheran antigen</fullName>
    </alternativeName>
</protein>
<dbReference type="OMA" id="GYMTIRT"/>
<comment type="subcellular location">
    <subcellularLocation>
        <location evidence="1">Cell membrane</location>
        <topology evidence="1">Single-pass type I membrane protein</topology>
    </subcellularLocation>
</comment>
<evidence type="ECO:0000256" key="7">
    <source>
        <dbReference type="ARBA" id="ARBA00022889"/>
    </source>
</evidence>
<feature type="chain" id="PRO_5044337877" description="Basal cell adhesion molecule" evidence="21">
    <location>
        <begin position="32"/>
        <end position="628"/>
    </location>
</feature>
<evidence type="ECO:0000256" key="19">
    <source>
        <dbReference type="SAM" id="MobiDB-lite"/>
    </source>
</evidence>
<dbReference type="GO" id="GO:0043236">
    <property type="term" value="F:laminin binding"/>
    <property type="evidence" value="ECO:0007669"/>
    <property type="project" value="Ensembl"/>
</dbReference>
<evidence type="ECO:0000256" key="6">
    <source>
        <dbReference type="ARBA" id="ARBA00022737"/>
    </source>
</evidence>
<reference evidence="24" key="1">
    <citation type="journal article" date="2011" name="Nature">
        <title>A high-resolution map of human evolutionary constraint using 29 mammals.</title>
        <authorList>
            <person name="Lindblad-Toh K."/>
            <person name="Garber M."/>
            <person name="Zuk O."/>
            <person name="Lin M.F."/>
            <person name="Parker B.J."/>
            <person name="Washietl S."/>
            <person name="Kheradpour P."/>
            <person name="Ernst J."/>
            <person name="Jordan G."/>
            <person name="Mauceli E."/>
            <person name="Ward L.D."/>
            <person name="Lowe C.B."/>
            <person name="Holloway A.K."/>
            <person name="Clamp M."/>
            <person name="Gnerre S."/>
            <person name="Alfoldi J."/>
            <person name="Beal K."/>
            <person name="Chang J."/>
            <person name="Clawson H."/>
            <person name="Cuff J."/>
            <person name="Di Palma F."/>
            <person name="Fitzgerald S."/>
            <person name="Flicek P."/>
            <person name="Guttman M."/>
            <person name="Hubisz M.J."/>
            <person name="Jaffe D.B."/>
            <person name="Jungreis I."/>
            <person name="Kent W.J."/>
            <person name="Kostka D."/>
            <person name="Lara M."/>
            <person name="Martins A.L."/>
            <person name="Massingham T."/>
            <person name="Moltke I."/>
            <person name="Raney B.J."/>
            <person name="Rasmussen M.D."/>
            <person name="Robinson J."/>
            <person name="Stark A."/>
            <person name="Vilella A.J."/>
            <person name="Wen J."/>
            <person name="Xie X."/>
            <person name="Zody M.C."/>
            <person name="Baldwin J."/>
            <person name="Bloom T."/>
            <person name="Chin C.W."/>
            <person name="Heiman D."/>
            <person name="Nicol R."/>
            <person name="Nusbaum C."/>
            <person name="Young S."/>
            <person name="Wilkinson J."/>
            <person name="Worley K.C."/>
            <person name="Kovar C.L."/>
            <person name="Muzny D.M."/>
            <person name="Gibbs R.A."/>
            <person name="Cree A."/>
            <person name="Dihn H.H."/>
            <person name="Fowler G."/>
            <person name="Jhangiani S."/>
            <person name="Joshi V."/>
            <person name="Lee S."/>
            <person name="Lewis L.R."/>
            <person name="Nazareth L.V."/>
            <person name="Okwuonu G."/>
            <person name="Santibanez J."/>
            <person name="Warren W.C."/>
            <person name="Mardis E.R."/>
            <person name="Weinstock G.M."/>
            <person name="Wilson R.K."/>
            <person name="Delehaunty K."/>
            <person name="Dooling D."/>
            <person name="Fronik C."/>
            <person name="Fulton L."/>
            <person name="Fulton B."/>
            <person name="Graves T."/>
            <person name="Minx P."/>
            <person name="Sodergren E."/>
            <person name="Birney E."/>
            <person name="Margulies E.H."/>
            <person name="Herrero J."/>
            <person name="Green E.D."/>
            <person name="Haussler D."/>
            <person name="Siepel A."/>
            <person name="Goldman N."/>
            <person name="Pollard K.S."/>
            <person name="Pedersen J.S."/>
            <person name="Lander E.S."/>
            <person name="Kellis M."/>
        </authorList>
    </citation>
    <scope>NUCLEOTIDE SEQUENCE [LARGE SCALE GENOMIC DNA]</scope>
    <source>
        <strain evidence="24">2N</strain>
    </source>
</reference>
<dbReference type="AlphaFoldDB" id="H0VP15"/>
<dbReference type="Pfam" id="PF13927">
    <property type="entry name" value="Ig_3"/>
    <property type="match status" value="2"/>
</dbReference>
<evidence type="ECO:0000313" key="23">
    <source>
        <dbReference type="Ensembl" id="ENSCPOP00000012217.3"/>
    </source>
</evidence>
<evidence type="ECO:0000256" key="2">
    <source>
        <dbReference type="ARBA" id="ARBA00022475"/>
    </source>
</evidence>
<dbReference type="VEuPathDB" id="HostDB:ENSCPOG00000013570"/>
<dbReference type="PANTHER" id="PTHR11973">
    <property type="entry name" value="CELL SURFACE GLYCOPROTEIN MUC18-RELATED"/>
    <property type="match status" value="1"/>
</dbReference>
<dbReference type="InterPro" id="IPR013106">
    <property type="entry name" value="Ig_V-set"/>
</dbReference>
<organism evidence="23 24">
    <name type="scientific">Cavia porcellus</name>
    <name type="common">Guinea pig</name>
    <dbReference type="NCBI Taxonomy" id="10141"/>
    <lineage>
        <taxon>Eukaryota</taxon>
        <taxon>Metazoa</taxon>
        <taxon>Chordata</taxon>
        <taxon>Craniata</taxon>
        <taxon>Vertebrata</taxon>
        <taxon>Euteleostomi</taxon>
        <taxon>Mammalia</taxon>
        <taxon>Eutheria</taxon>
        <taxon>Euarchontoglires</taxon>
        <taxon>Glires</taxon>
        <taxon>Rodentia</taxon>
        <taxon>Hystricomorpha</taxon>
        <taxon>Caviidae</taxon>
        <taxon>Cavia</taxon>
    </lineage>
</organism>
<dbReference type="InterPro" id="IPR013783">
    <property type="entry name" value="Ig-like_fold"/>
</dbReference>
<feature type="domain" description="Ig-like" evidence="22">
    <location>
        <begin position="27"/>
        <end position="142"/>
    </location>
</feature>
<dbReference type="KEGG" id="cpoc:100730324"/>
<comment type="function">
    <text evidence="14">Transmembrane glycoprotein that functions as both a receptor and an adhesion molecule playing a crucial role in cell adhesion, motility, migration and invasion. Extracellular domain enables binding to extracellular matrix proteins, such as laminin, integrin and other ligands while its intracellular domain interacts with cytoskeletal proteins like hemoglobin, facilitating cell signal transduction. Serves as a receptor for laminin alpha-5/LAMA5 to promote cell adhesion. Mechanistically, JAK2 induces BCAM phosphorylation and activates its adhesion to laminin by stimulating a Rap1/AKT signaling pathway in the absence of EPOR.</text>
</comment>
<dbReference type="InParanoid" id="H0VP15"/>
<evidence type="ECO:0000256" key="15">
    <source>
        <dbReference type="ARBA" id="ARBA00064958"/>
    </source>
</evidence>
<dbReference type="GeneID" id="100730324"/>
<evidence type="ECO:0000259" key="22">
    <source>
        <dbReference type="PROSITE" id="PS50835"/>
    </source>
</evidence>
<feature type="signal peptide" evidence="21">
    <location>
        <begin position="1"/>
        <end position="31"/>
    </location>
</feature>
<evidence type="ECO:0000256" key="4">
    <source>
        <dbReference type="ARBA" id="ARBA00022692"/>
    </source>
</evidence>
<keyword evidence="6" id="KW-0677">Repeat</keyword>
<evidence type="ECO:0000256" key="3">
    <source>
        <dbReference type="ARBA" id="ARBA00022553"/>
    </source>
</evidence>
<evidence type="ECO:0000256" key="10">
    <source>
        <dbReference type="ARBA" id="ARBA00023157"/>
    </source>
</evidence>
<dbReference type="GO" id="GO:0009986">
    <property type="term" value="C:cell surface"/>
    <property type="evidence" value="ECO:0007669"/>
    <property type="project" value="Ensembl"/>
</dbReference>
<evidence type="ECO:0000256" key="20">
    <source>
        <dbReference type="SAM" id="Phobius"/>
    </source>
</evidence>
<reference evidence="23" key="2">
    <citation type="submission" date="2025-08" db="UniProtKB">
        <authorList>
            <consortium name="Ensembl"/>
        </authorList>
    </citation>
    <scope>IDENTIFICATION</scope>
    <source>
        <strain evidence="23">2N</strain>
    </source>
</reference>
<dbReference type="STRING" id="10141.ENSCPOP00000012217"/>
<proteinExistence type="predicted"/>
<keyword evidence="12" id="KW-0325">Glycoprotein</keyword>
<dbReference type="InterPro" id="IPR013162">
    <property type="entry name" value="CD80_C2-set"/>
</dbReference>
<dbReference type="CDD" id="cd00096">
    <property type="entry name" value="Ig"/>
    <property type="match status" value="3"/>
</dbReference>
<keyword evidence="10" id="KW-1015">Disulfide bond</keyword>
<evidence type="ECO:0000256" key="14">
    <source>
        <dbReference type="ARBA" id="ARBA00057270"/>
    </source>
</evidence>
<reference evidence="23" key="3">
    <citation type="submission" date="2025-09" db="UniProtKB">
        <authorList>
            <consortium name="Ensembl"/>
        </authorList>
    </citation>
    <scope>IDENTIFICATION</scope>
    <source>
        <strain evidence="23">2N</strain>
    </source>
</reference>
<accession>H0VP15</accession>
<dbReference type="GO" id="GO:0005886">
    <property type="term" value="C:plasma membrane"/>
    <property type="evidence" value="ECO:0007669"/>
    <property type="project" value="UniProtKB-SubCell"/>
</dbReference>
<evidence type="ECO:0000256" key="1">
    <source>
        <dbReference type="ARBA" id="ARBA00004251"/>
    </source>
</evidence>
<evidence type="ECO:0000256" key="11">
    <source>
        <dbReference type="ARBA" id="ARBA00023170"/>
    </source>
</evidence>
<evidence type="ECO:0000313" key="24">
    <source>
        <dbReference type="Proteomes" id="UP000005447"/>
    </source>
</evidence>
<dbReference type="Bgee" id="ENSCPOG00000013570">
    <property type="expression patterns" value="Expressed in thyroid gland and 13 other cell types or tissues"/>
</dbReference>
<dbReference type="SMART" id="SM00409">
    <property type="entry name" value="IG"/>
    <property type="match status" value="5"/>
</dbReference>
<sequence>MEPPNARAGLHRAPRLLWLVLLLAAQPGVRAEMHVSVPPLVEVMRGERVTLSCTPSKKPDHFVLEWFLMERSGVRRRLASAEQQGSELHRVVHEPQGRSPPYQLDPQGSLVLAEAQVADERDYLCVVTAGAAGTAEATSRLRVFAQPEATEVLPNGGTLSVMDSASQVATCSSRNGNPAPQITWYRNGRLLEVPVEMNEEGYMTIRTVREASGLLSLSSTLYLRVRKADRNASFHCAAQYSLPGDRHGRLDSPAFNLTVHYPTEHVRLWLGSPSTSEGWVREGDSVQLLCEGDGSPNPEYMFFHLQDTQENVLSTNLEGKLTLERVNRNQSGTYGCRVEDFDAAEDVLLSQTLRLKVAYLDPPELSTGKELSVFLNSSRTAVTCSTQAQPTPALRWTKDSVPLEDGPTLSLGPFTFDSAGTYVCEASVPSVPLLSRTQSFKLLVQGSPELRAKELEPKAEGSWTEGDQVELICSTRGYPEPKLTWSLQGDQPAEQAHSGQGWTSSSLTLRVTSALGREGVSCEATNSHGRLRHVFHFGKVAPQTAQAGVAVMAVAISVGLLLLVVAAFYCMRRKGRSACCRRREKGTPPPGEPELGRPGSERPEHTGLLSGGAGGGARSSSGAFRDEC</sequence>
<keyword evidence="11" id="KW-0675">Receptor</keyword>